<dbReference type="GO" id="GO:0016020">
    <property type="term" value="C:membrane"/>
    <property type="evidence" value="ECO:0007669"/>
    <property type="project" value="UniProtKB-SubCell"/>
</dbReference>
<keyword evidence="11" id="KW-1015">Disulfide bond</keyword>
<dbReference type="Pfam" id="PF08205">
    <property type="entry name" value="C2-set_2"/>
    <property type="match status" value="1"/>
</dbReference>
<dbReference type="InterPro" id="IPR013162">
    <property type="entry name" value="CD80_C2-set"/>
</dbReference>
<evidence type="ECO:0000256" key="5">
    <source>
        <dbReference type="ARBA" id="ARBA00022692"/>
    </source>
</evidence>
<keyword evidence="13" id="KW-0732">Signal</keyword>
<dbReference type="GO" id="GO:0046872">
    <property type="term" value="F:metal ion binding"/>
    <property type="evidence" value="ECO:0007669"/>
    <property type="project" value="UniProtKB-KW"/>
</dbReference>
<feature type="domain" description="Cytochrome b561" evidence="15">
    <location>
        <begin position="312"/>
        <end position="517"/>
    </location>
</feature>
<dbReference type="PROSITE" id="PS50939">
    <property type="entry name" value="CYTOCHROME_B561"/>
    <property type="match status" value="1"/>
</dbReference>
<keyword evidence="7" id="KW-0249">Electron transport</keyword>
<dbReference type="InterPro" id="IPR036179">
    <property type="entry name" value="Ig-like_dom_sf"/>
</dbReference>
<protein>
    <submittedName>
        <fullName evidence="16">Uncharacterized protein</fullName>
    </submittedName>
</protein>
<evidence type="ECO:0000256" key="12">
    <source>
        <dbReference type="SAM" id="Phobius"/>
    </source>
</evidence>
<keyword evidence="5 12" id="KW-0812">Transmembrane</keyword>
<dbReference type="SMART" id="SM00665">
    <property type="entry name" value="B561"/>
    <property type="match status" value="1"/>
</dbReference>
<keyword evidence="10 12" id="KW-0472">Membrane</keyword>
<evidence type="ECO:0000256" key="8">
    <source>
        <dbReference type="ARBA" id="ARBA00022989"/>
    </source>
</evidence>
<evidence type="ECO:0000256" key="2">
    <source>
        <dbReference type="ARBA" id="ARBA00004141"/>
    </source>
</evidence>
<evidence type="ECO:0000313" key="16">
    <source>
        <dbReference type="EMBL" id="KAK2586592.1"/>
    </source>
</evidence>
<feature type="signal peptide" evidence="13">
    <location>
        <begin position="1"/>
        <end position="26"/>
    </location>
</feature>
<dbReference type="PROSITE" id="PS50835">
    <property type="entry name" value="IG_LIKE"/>
    <property type="match status" value="1"/>
</dbReference>
<dbReference type="PANTHER" id="PTHR10106">
    <property type="entry name" value="CYTOCHROME B561-RELATED"/>
    <property type="match status" value="1"/>
</dbReference>
<accession>A0AAD9VUH8</accession>
<feature type="transmembrane region" description="Helical" evidence="12">
    <location>
        <begin position="380"/>
        <end position="401"/>
    </location>
</feature>
<reference evidence="16" key="2">
    <citation type="journal article" date="2023" name="Commun. Biol.">
        <title>Intrasexual cuticular hydrocarbon dimorphism in a wasp sheds light on hydrocarbon biosynthesis genes in Hymenoptera.</title>
        <authorList>
            <person name="Moris V.C."/>
            <person name="Podsiadlowski L."/>
            <person name="Martin S."/>
            <person name="Oeyen J.P."/>
            <person name="Donath A."/>
            <person name="Petersen M."/>
            <person name="Wilbrandt J."/>
            <person name="Misof B."/>
            <person name="Liedtke D."/>
            <person name="Thamm M."/>
            <person name="Scheiner R."/>
            <person name="Schmitt T."/>
            <person name="Niehuis O."/>
        </authorList>
    </citation>
    <scope>NUCLEOTIDE SEQUENCE</scope>
    <source>
        <strain evidence="16">GBR_01_08_01A</strain>
    </source>
</reference>
<keyword evidence="9" id="KW-0408">Iron</keyword>
<dbReference type="EMBL" id="JAIFRP010000012">
    <property type="protein sequence ID" value="KAK2586592.1"/>
    <property type="molecule type" value="Genomic_DNA"/>
</dbReference>
<comment type="caution">
    <text evidence="16">The sequence shown here is derived from an EMBL/GenBank/DDBJ whole genome shotgun (WGS) entry which is preliminary data.</text>
</comment>
<evidence type="ECO:0000256" key="9">
    <source>
        <dbReference type="ARBA" id="ARBA00023004"/>
    </source>
</evidence>
<proteinExistence type="predicted"/>
<dbReference type="InterPro" id="IPR007110">
    <property type="entry name" value="Ig-like_dom"/>
</dbReference>
<evidence type="ECO:0000256" key="1">
    <source>
        <dbReference type="ARBA" id="ARBA00001970"/>
    </source>
</evidence>
<feature type="transmembrane region" description="Helical" evidence="12">
    <location>
        <begin position="456"/>
        <end position="476"/>
    </location>
</feature>
<dbReference type="Gene3D" id="1.20.120.1770">
    <property type="match status" value="1"/>
</dbReference>
<dbReference type="PANTHER" id="PTHR10106:SF0">
    <property type="entry name" value="LD36721P"/>
    <property type="match status" value="1"/>
</dbReference>
<feature type="transmembrane region" description="Helical" evidence="12">
    <location>
        <begin position="421"/>
        <end position="444"/>
    </location>
</feature>
<dbReference type="FunFam" id="1.20.120.1770:FF:000001">
    <property type="entry name" value="Cytochrome b reductase 1"/>
    <property type="match status" value="1"/>
</dbReference>
<comment type="cofactor">
    <cofactor evidence="1">
        <name>heme b</name>
        <dbReference type="ChEBI" id="CHEBI:60344"/>
    </cofactor>
</comment>
<evidence type="ECO:0000256" key="3">
    <source>
        <dbReference type="ARBA" id="ARBA00022448"/>
    </source>
</evidence>
<evidence type="ECO:0000259" key="15">
    <source>
        <dbReference type="PROSITE" id="PS50939"/>
    </source>
</evidence>
<evidence type="ECO:0000256" key="11">
    <source>
        <dbReference type="ARBA" id="ARBA00023157"/>
    </source>
</evidence>
<dbReference type="InterPro" id="IPR006593">
    <property type="entry name" value="Cyt_b561/ferric_Rdtase_TM"/>
</dbReference>
<dbReference type="Gene3D" id="2.60.40.10">
    <property type="entry name" value="Immunoglobulins"/>
    <property type="match status" value="2"/>
</dbReference>
<feature type="domain" description="Ig-like" evidence="14">
    <location>
        <begin position="141"/>
        <end position="246"/>
    </location>
</feature>
<sequence>MPRSLAYWKKIVFLYIVQLFSHATCSVHVQLIAPRYVKFRSTATLYCNHSVPDNELYKIEFIKDDEKIFQYIKERNPPFVTPRFGGAEMEYSKNGTTIKLKDVGFGASGTYSCAVSTSTPIYTKPSDNVQMKVIVPQTENPKITFEKNVYVIGENLEANCSSSAALPVPHLTWFINGKEVDVTLVHHYPHTHHENHLLSATAKLMVEVSELHAGDNGYLEISCHSTIPDYPMNNEEYADIRKKTVSIQIISAPRPTSFAVRNMHAIALVIICTPVGCSDTCLQICELSNMEQTQPPSPTNKPTQEFKYLVTLLELAGAVLIILVIVWTTSYRGGFSWTSNPQLEFNWHPLLMTIGFVFLYANAMLIYRTQRSVRKRRLKLMHFGLMLFIVLLIIIALVAVFDSHNLSATPIPNMYTLHSWIGLTSVILFCCQLVAGCVTFLYPGLHASLRASYMPIHVYFGVATFVGVIAACLLGLNEKAIFSLKGDYAKFVPEGILVNTIGLFIVIFGALAVYLVSQEQRKNEVPRQPLIRLPKNSAISWVQMEMNVEWLEVDTKVRTISYTI</sequence>
<dbReference type="Pfam" id="PF03188">
    <property type="entry name" value="Cytochrom_B561"/>
    <property type="match status" value="1"/>
</dbReference>
<dbReference type="Proteomes" id="UP001258017">
    <property type="component" value="Unassembled WGS sequence"/>
</dbReference>
<evidence type="ECO:0000256" key="7">
    <source>
        <dbReference type="ARBA" id="ARBA00022982"/>
    </source>
</evidence>
<evidence type="ECO:0000256" key="6">
    <source>
        <dbReference type="ARBA" id="ARBA00022723"/>
    </source>
</evidence>
<name>A0AAD9VUH8_9HYME</name>
<evidence type="ECO:0000313" key="17">
    <source>
        <dbReference type="Proteomes" id="UP001258017"/>
    </source>
</evidence>
<evidence type="ECO:0000256" key="10">
    <source>
        <dbReference type="ARBA" id="ARBA00023136"/>
    </source>
</evidence>
<keyword evidence="4" id="KW-0349">Heme</keyword>
<dbReference type="InterPro" id="IPR013783">
    <property type="entry name" value="Ig-like_fold"/>
</dbReference>
<evidence type="ECO:0000256" key="13">
    <source>
        <dbReference type="SAM" id="SignalP"/>
    </source>
</evidence>
<evidence type="ECO:0000259" key="14">
    <source>
        <dbReference type="PROSITE" id="PS50835"/>
    </source>
</evidence>
<dbReference type="InterPro" id="IPR043205">
    <property type="entry name" value="CYB561/CYBRD1-like"/>
</dbReference>
<keyword evidence="6" id="KW-0479">Metal-binding</keyword>
<dbReference type="SUPFAM" id="SSF48726">
    <property type="entry name" value="Immunoglobulin"/>
    <property type="match status" value="2"/>
</dbReference>
<keyword evidence="17" id="KW-1185">Reference proteome</keyword>
<keyword evidence="8 12" id="KW-1133">Transmembrane helix</keyword>
<comment type="subcellular location">
    <subcellularLocation>
        <location evidence="2">Membrane</location>
        <topology evidence="2">Multi-pass membrane protein</topology>
    </subcellularLocation>
</comment>
<organism evidence="16 17">
    <name type="scientific">Odynerus spinipes</name>
    <dbReference type="NCBI Taxonomy" id="1348599"/>
    <lineage>
        <taxon>Eukaryota</taxon>
        <taxon>Metazoa</taxon>
        <taxon>Ecdysozoa</taxon>
        <taxon>Arthropoda</taxon>
        <taxon>Hexapoda</taxon>
        <taxon>Insecta</taxon>
        <taxon>Pterygota</taxon>
        <taxon>Neoptera</taxon>
        <taxon>Endopterygota</taxon>
        <taxon>Hymenoptera</taxon>
        <taxon>Apocrita</taxon>
        <taxon>Aculeata</taxon>
        <taxon>Vespoidea</taxon>
        <taxon>Vespidae</taxon>
        <taxon>Eumeninae</taxon>
        <taxon>Odynerus</taxon>
    </lineage>
</organism>
<feature type="transmembrane region" description="Helical" evidence="12">
    <location>
        <begin position="308"/>
        <end position="327"/>
    </location>
</feature>
<feature type="transmembrane region" description="Helical" evidence="12">
    <location>
        <begin position="496"/>
        <end position="517"/>
    </location>
</feature>
<feature type="chain" id="PRO_5042080686" evidence="13">
    <location>
        <begin position="27"/>
        <end position="564"/>
    </location>
</feature>
<feature type="transmembrane region" description="Helical" evidence="12">
    <location>
        <begin position="347"/>
        <end position="368"/>
    </location>
</feature>
<dbReference type="AlphaFoldDB" id="A0AAD9VUH8"/>
<keyword evidence="3" id="KW-0813">Transport</keyword>
<gene>
    <name evidence="16" type="ORF">KPH14_011467</name>
</gene>
<reference evidence="16" key="1">
    <citation type="submission" date="2021-08" db="EMBL/GenBank/DDBJ databases">
        <authorList>
            <person name="Misof B."/>
            <person name="Oliver O."/>
            <person name="Podsiadlowski L."/>
            <person name="Donath A."/>
            <person name="Peters R."/>
            <person name="Mayer C."/>
            <person name="Rust J."/>
            <person name="Gunkel S."/>
            <person name="Lesny P."/>
            <person name="Martin S."/>
            <person name="Oeyen J.P."/>
            <person name="Petersen M."/>
            <person name="Panagiotis P."/>
            <person name="Wilbrandt J."/>
            <person name="Tanja T."/>
        </authorList>
    </citation>
    <scope>NUCLEOTIDE SEQUENCE</scope>
    <source>
        <strain evidence="16">GBR_01_08_01A</strain>
        <tissue evidence="16">Thorax + abdomen</tissue>
    </source>
</reference>
<dbReference type="GO" id="GO:0016491">
    <property type="term" value="F:oxidoreductase activity"/>
    <property type="evidence" value="ECO:0007669"/>
    <property type="project" value="InterPro"/>
</dbReference>
<evidence type="ECO:0000256" key="4">
    <source>
        <dbReference type="ARBA" id="ARBA00022617"/>
    </source>
</evidence>